<proteinExistence type="predicted"/>
<feature type="region of interest" description="Disordered" evidence="1">
    <location>
        <begin position="1"/>
        <end position="186"/>
    </location>
</feature>
<dbReference type="AlphaFoldDB" id="A0A0C3LP05"/>
<feature type="compositionally biased region" description="Basic and acidic residues" evidence="1">
    <location>
        <begin position="40"/>
        <end position="60"/>
    </location>
</feature>
<evidence type="ECO:0000256" key="1">
    <source>
        <dbReference type="SAM" id="MobiDB-lite"/>
    </source>
</evidence>
<sequence length="283" mass="31114">MLKRARPVSPVSGGSSYDDDEEQPRTKRVRFATGIVDASSSRDRDRNARQERGLDEEHTVRVPNLRGRRAARSSPQQQQTRPVEDGGGASDEESSSDEEIAAPTQRYSRSPPPPERTSPTSTTFSEYTTINSLLGALNRSRTDHHKSIAAATLTPPTNRRLPKSEAGEGSSEGGRHRPTVPSRKTVPAGVPALKALNGQSQPNLGVLGWRHGRATAHRHRPTVPSPLSRAAISNEDEDDGAAETAVKWESELVRQRYEETNKLLKSLILSRRPAPEELEDEEE</sequence>
<feature type="compositionally biased region" description="Acidic residues" evidence="1">
    <location>
        <begin position="90"/>
        <end position="100"/>
    </location>
</feature>
<evidence type="ECO:0000313" key="2">
    <source>
        <dbReference type="EMBL" id="KIO23157.1"/>
    </source>
</evidence>
<dbReference type="Proteomes" id="UP000054248">
    <property type="component" value="Unassembled WGS sequence"/>
</dbReference>
<dbReference type="HOGENOM" id="CLU_984160_0_0_1"/>
<dbReference type="EMBL" id="KN823091">
    <property type="protein sequence ID" value="KIO23157.1"/>
    <property type="molecule type" value="Genomic_DNA"/>
</dbReference>
<reference evidence="3" key="2">
    <citation type="submission" date="2015-01" db="EMBL/GenBank/DDBJ databases">
        <title>Evolutionary Origins and Diversification of the Mycorrhizal Mutualists.</title>
        <authorList>
            <consortium name="DOE Joint Genome Institute"/>
            <consortium name="Mycorrhizal Genomics Consortium"/>
            <person name="Kohler A."/>
            <person name="Kuo A."/>
            <person name="Nagy L.G."/>
            <person name="Floudas D."/>
            <person name="Copeland A."/>
            <person name="Barry K.W."/>
            <person name="Cichocki N."/>
            <person name="Veneault-Fourrey C."/>
            <person name="LaButti K."/>
            <person name="Lindquist E.A."/>
            <person name="Lipzen A."/>
            <person name="Lundell T."/>
            <person name="Morin E."/>
            <person name="Murat C."/>
            <person name="Riley R."/>
            <person name="Ohm R."/>
            <person name="Sun H."/>
            <person name="Tunlid A."/>
            <person name="Henrissat B."/>
            <person name="Grigoriev I.V."/>
            <person name="Hibbett D.S."/>
            <person name="Martin F."/>
        </authorList>
    </citation>
    <scope>NUCLEOTIDE SEQUENCE [LARGE SCALE GENOMIC DNA]</scope>
    <source>
        <strain evidence="3">MUT 4182</strain>
    </source>
</reference>
<feature type="region of interest" description="Disordered" evidence="1">
    <location>
        <begin position="215"/>
        <end position="243"/>
    </location>
</feature>
<protein>
    <submittedName>
        <fullName evidence="2">Uncharacterized protein</fullName>
    </submittedName>
</protein>
<keyword evidence="3" id="KW-1185">Reference proteome</keyword>
<dbReference type="OrthoDB" id="3248892at2759"/>
<feature type="compositionally biased region" description="Low complexity" evidence="1">
    <location>
        <begin position="117"/>
        <end position="126"/>
    </location>
</feature>
<evidence type="ECO:0000313" key="3">
    <source>
        <dbReference type="Proteomes" id="UP000054248"/>
    </source>
</evidence>
<name>A0A0C3LP05_9AGAM</name>
<organism evidence="2 3">
    <name type="scientific">Tulasnella calospora MUT 4182</name>
    <dbReference type="NCBI Taxonomy" id="1051891"/>
    <lineage>
        <taxon>Eukaryota</taxon>
        <taxon>Fungi</taxon>
        <taxon>Dikarya</taxon>
        <taxon>Basidiomycota</taxon>
        <taxon>Agaricomycotina</taxon>
        <taxon>Agaricomycetes</taxon>
        <taxon>Cantharellales</taxon>
        <taxon>Tulasnellaceae</taxon>
        <taxon>Tulasnella</taxon>
    </lineage>
</organism>
<accession>A0A0C3LP05</accession>
<reference evidence="2 3" key="1">
    <citation type="submission" date="2014-04" db="EMBL/GenBank/DDBJ databases">
        <authorList>
            <consortium name="DOE Joint Genome Institute"/>
            <person name="Kuo A."/>
            <person name="Girlanda M."/>
            <person name="Perotto S."/>
            <person name="Kohler A."/>
            <person name="Nagy L.G."/>
            <person name="Floudas D."/>
            <person name="Copeland A."/>
            <person name="Barry K.W."/>
            <person name="Cichocki N."/>
            <person name="Veneault-Fourrey C."/>
            <person name="LaButti K."/>
            <person name="Lindquist E.A."/>
            <person name="Lipzen A."/>
            <person name="Lundell T."/>
            <person name="Morin E."/>
            <person name="Murat C."/>
            <person name="Sun H."/>
            <person name="Tunlid A."/>
            <person name="Henrissat B."/>
            <person name="Grigoriev I.V."/>
            <person name="Hibbett D.S."/>
            <person name="Martin F."/>
            <person name="Nordberg H.P."/>
            <person name="Cantor M.N."/>
            <person name="Hua S.X."/>
        </authorList>
    </citation>
    <scope>NUCLEOTIDE SEQUENCE [LARGE SCALE GENOMIC DNA]</scope>
    <source>
        <strain evidence="2 3">MUT 4182</strain>
    </source>
</reference>
<gene>
    <name evidence="2" type="ORF">M407DRAFT_244868</name>
</gene>
<feature type="compositionally biased region" description="Low complexity" evidence="1">
    <location>
        <begin position="72"/>
        <end position="81"/>
    </location>
</feature>